<dbReference type="HOGENOM" id="CLU_006199_3_0_1"/>
<evidence type="ECO:0000256" key="1">
    <source>
        <dbReference type="ARBA" id="ARBA00004191"/>
    </source>
</evidence>
<evidence type="ECO:0000259" key="7">
    <source>
        <dbReference type="Pfam" id="PF11765"/>
    </source>
</evidence>
<sequence length="361" mass="38221">MSCCSGYRRHTFLKPHIPFLMVFGFKVLSALACIALASAVEITTNTIKRGTISLSVGDYTIDEGVYLSIINNADSAFLGSFTNKGGFYITSDSSLIALTASVYTLTGTIDNSGIWSWNSVESLTTPDFELYAATFQNTGTMFFAGDGSVGIPVMSVLASDWDNEGLIVFSLTTRSTGEVLLGSATDSALSSITNDGTICLINQVYHQSTGIDGSGCFDIGADSSVWLQQSILGSYGVDTDQIFYLSAQDSSIRAESFSSTQTFTVAGFYGTNIIGISSTIYSISYSGDTLRINGGTLLIPQYTDFVIGTGYDSDLFELVTSNFGEVSLSFSSNAVQYTGDLPSGSTSSSSCLACQSLPEVP</sequence>
<comment type="subcellular location">
    <subcellularLocation>
        <location evidence="1">Secreted</location>
        <location evidence="1">Cell wall</location>
    </subcellularLocation>
</comment>
<keyword evidence="3" id="KW-0964">Secreted</keyword>
<proteinExistence type="predicted"/>
<dbReference type="InterPro" id="IPR021031">
    <property type="entry name" value="Hyphal-reg_cell_wall_N"/>
</dbReference>
<accession>G3AZQ4</accession>
<evidence type="ECO:0000256" key="3">
    <source>
        <dbReference type="ARBA" id="ARBA00022525"/>
    </source>
</evidence>
<evidence type="ECO:0000313" key="9">
    <source>
        <dbReference type="Proteomes" id="UP000000707"/>
    </source>
</evidence>
<keyword evidence="5" id="KW-0325">Glycoprotein</keyword>
<dbReference type="Pfam" id="PF11765">
    <property type="entry name" value="Hyphal_reg_CWP"/>
    <property type="match status" value="1"/>
</dbReference>
<organism evidence="9">
    <name type="scientific">Candida tenuis (strain ATCC 10573 / BCRC 21748 / CBS 615 / JCM 9827 / NBRC 10315 / NRRL Y-1498 / VKM Y-70)</name>
    <name type="common">Yeast</name>
    <name type="synonym">Yamadazyma tenuis</name>
    <dbReference type="NCBI Taxonomy" id="590646"/>
    <lineage>
        <taxon>Eukaryota</taxon>
        <taxon>Fungi</taxon>
        <taxon>Dikarya</taxon>
        <taxon>Ascomycota</taxon>
        <taxon>Saccharomycotina</taxon>
        <taxon>Pichiomycetes</taxon>
        <taxon>Debaryomycetaceae</taxon>
        <taxon>Yamadazyma</taxon>
    </lineage>
</organism>
<feature type="region of interest" description="Disordered" evidence="6">
    <location>
        <begin position="341"/>
        <end position="361"/>
    </location>
</feature>
<keyword evidence="2" id="KW-0134">Cell wall</keyword>
<dbReference type="AlphaFoldDB" id="G3AZQ4"/>
<feature type="non-terminal residue" evidence="8">
    <location>
        <position position="361"/>
    </location>
</feature>
<dbReference type="OrthoDB" id="4022214at2759"/>
<dbReference type="eggNOG" id="KOG1216">
    <property type="taxonomic scope" value="Eukaryota"/>
</dbReference>
<dbReference type="GO" id="GO:0009277">
    <property type="term" value="C:fungal-type cell wall"/>
    <property type="evidence" value="ECO:0007669"/>
    <property type="project" value="UniProtKB-ARBA"/>
</dbReference>
<dbReference type="EMBL" id="GL996513">
    <property type="protein sequence ID" value="EGV65577.1"/>
    <property type="molecule type" value="Genomic_DNA"/>
</dbReference>
<evidence type="ECO:0000256" key="5">
    <source>
        <dbReference type="ARBA" id="ARBA00023180"/>
    </source>
</evidence>
<keyword evidence="9" id="KW-1185">Reference proteome</keyword>
<evidence type="ECO:0000256" key="2">
    <source>
        <dbReference type="ARBA" id="ARBA00022512"/>
    </source>
</evidence>
<keyword evidence="4" id="KW-0732">Signal</keyword>
<reference evidence="8 9" key="1">
    <citation type="journal article" date="2011" name="Proc. Natl. Acad. Sci. U.S.A.">
        <title>Comparative genomics of xylose-fermenting fungi for enhanced biofuel production.</title>
        <authorList>
            <person name="Wohlbach D.J."/>
            <person name="Kuo A."/>
            <person name="Sato T.K."/>
            <person name="Potts K.M."/>
            <person name="Salamov A.A."/>
            <person name="LaButti K.M."/>
            <person name="Sun H."/>
            <person name="Clum A."/>
            <person name="Pangilinan J.L."/>
            <person name="Lindquist E.A."/>
            <person name="Lucas S."/>
            <person name="Lapidus A."/>
            <person name="Jin M."/>
            <person name="Gunawan C."/>
            <person name="Balan V."/>
            <person name="Dale B.E."/>
            <person name="Jeffries T.W."/>
            <person name="Zinkel R."/>
            <person name="Barry K.W."/>
            <person name="Grigoriev I.V."/>
            <person name="Gasch A.P."/>
        </authorList>
    </citation>
    <scope>NUCLEOTIDE SEQUENCE [LARGE SCALE GENOMIC DNA]</scope>
    <source>
        <strain evidence="9">ATCC 10573 / BCRC 21748 / CBS 615 / JCM 9827 / NBRC 10315 / NRRL Y-1498 / VKM Y-70</strain>
    </source>
</reference>
<feature type="domain" description="Hyphally-regulated cell wall protein N-terminal" evidence="7">
    <location>
        <begin position="31"/>
        <end position="361"/>
    </location>
</feature>
<evidence type="ECO:0000256" key="6">
    <source>
        <dbReference type="SAM" id="MobiDB-lite"/>
    </source>
</evidence>
<evidence type="ECO:0000313" key="8">
    <source>
        <dbReference type="EMBL" id="EGV65577.1"/>
    </source>
</evidence>
<evidence type="ECO:0000256" key="4">
    <source>
        <dbReference type="ARBA" id="ARBA00022729"/>
    </source>
</evidence>
<dbReference type="Proteomes" id="UP000000707">
    <property type="component" value="Unassembled WGS sequence"/>
</dbReference>
<name>G3AZQ4_CANTC</name>
<gene>
    <name evidence="8" type="ORF">CANTEDRAFT_92443</name>
</gene>
<protein>
    <recommendedName>
        <fullName evidence="7">Hyphally-regulated cell wall protein N-terminal domain-containing protein</fullName>
    </recommendedName>
</protein>